<proteinExistence type="predicted"/>
<organism evidence="3 4">
    <name type="scientific">Flagellimonas okinawensis</name>
    <dbReference type="NCBI Taxonomy" id="3031324"/>
    <lineage>
        <taxon>Bacteria</taxon>
        <taxon>Pseudomonadati</taxon>
        <taxon>Bacteroidota</taxon>
        <taxon>Flavobacteriia</taxon>
        <taxon>Flavobacteriales</taxon>
        <taxon>Flavobacteriaceae</taxon>
        <taxon>Flagellimonas</taxon>
    </lineage>
</organism>
<feature type="domain" description="Lipocalin-like" evidence="2">
    <location>
        <begin position="35"/>
        <end position="124"/>
    </location>
</feature>
<dbReference type="Pfam" id="PF13648">
    <property type="entry name" value="Lipocalin_4"/>
    <property type="match status" value="1"/>
</dbReference>
<evidence type="ECO:0000259" key="2">
    <source>
        <dbReference type="Pfam" id="PF13648"/>
    </source>
</evidence>
<evidence type="ECO:0000256" key="1">
    <source>
        <dbReference type="SAM" id="SignalP"/>
    </source>
</evidence>
<keyword evidence="1" id="KW-0732">Signal</keyword>
<evidence type="ECO:0000313" key="4">
    <source>
        <dbReference type="Proteomes" id="UP001217083"/>
    </source>
</evidence>
<dbReference type="Proteomes" id="UP001217083">
    <property type="component" value="Unassembled WGS sequence"/>
</dbReference>
<gene>
    <name evidence="3" type="ORF">PY091_17940</name>
</gene>
<accession>A0ABT5XT61</accession>
<dbReference type="EMBL" id="JARFVA010000010">
    <property type="protein sequence ID" value="MDF0709097.1"/>
    <property type="molecule type" value="Genomic_DNA"/>
</dbReference>
<evidence type="ECO:0000313" key="3">
    <source>
        <dbReference type="EMBL" id="MDF0709097.1"/>
    </source>
</evidence>
<dbReference type="PROSITE" id="PS51257">
    <property type="entry name" value="PROKAR_LIPOPROTEIN"/>
    <property type="match status" value="1"/>
</dbReference>
<name>A0ABT5XT61_9FLAO</name>
<sequence length="140" mass="15855">MKTSKLLLVLSILFLASCSSDDNNPEPELSPEELLVGKWYLTNATSYGSEVNLEDCQLFSFIEFLNEEDILTEWYESNCSSSGLKTVTYTFQSNPTGISISGDTGFYMNPDYEILKLTSTELILRTFDASQTTLIWERED</sequence>
<comment type="caution">
    <text evidence="3">The sequence shown here is derived from an EMBL/GenBank/DDBJ whole genome shotgun (WGS) entry which is preliminary data.</text>
</comment>
<feature type="chain" id="PRO_5047058182" evidence="1">
    <location>
        <begin position="22"/>
        <end position="140"/>
    </location>
</feature>
<dbReference type="RefSeq" id="WP_275650866.1">
    <property type="nucleotide sequence ID" value="NZ_JARFVA010000010.1"/>
</dbReference>
<reference evidence="3 4" key="1">
    <citation type="submission" date="2023-03" db="EMBL/GenBank/DDBJ databases">
        <title>Muricauda XX sp. nov. and Muricauda XXX sp. nov., two novel species isolated from Okinawa Trough.</title>
        <authorList>
            <person name="Cao W."/>
            <person name="Deng X."/>
        </authorList>
    </citation>
    <scope>NUCLEOTIDE SEQUENCE [LARGE SCALE GENOMIC DNA]</scope>
    <source>
        <strain evidence="3 4">81s02</strain>
    </source>
</reference>
<keyword evidence="4" id="KW-1185">Reference proteome</keyword>
<protein>
    <submittedName>
        <fullName evidence="3">Lipocalin family protein</fullName>
    </submittedName>
</protein>
<feature type="signal peptide" evidence="1">
    <location>
        <begin position="1"/>
        <end position="21"/>
    </location>
</feature>
<dbReference type="InterPro" id="IPR024311">
    <property type="entry name" value="Lipocalin-like"/>
</dbReference>